<keyword evidence="3" id="KW-1185">Reference proteome</keyword>
<reference evidence="2 3" key="2">
    <citation type="journal article" date="2019" name="G3 (Bethesda)">
        <title>Hybrid Assembly of the Genome of the Entomopathogenic Nematode Steinernema carpocapsae Identifies the X-Chromosome.</title>
        <authorList>
            <person name="Serra L."/>
            <person name="Macchietto M."/>
            <person name="Macias-Munoz A."/>
            <person name="McGill C.J."/>
            <person name="Rodriguez I.M."/>
            <person name="Rodriguez B."/>
            <person name="Murad R."/>
            <person name="Mortazavi A."/>
        </authorList>
    </citation>
    <scope>NUCLEOTIDE SEQUENCE [LARGE SCALE GENOMIC DNA]</scope>
    <source>
        <strain evidence="2 3">ALL</strain>
    </source>
</reference>
<name>A0A4U5LYV2_STECR</name>
<sequence length="90" mass="10107">MARGAAINVINLALSLHSVCSQSRGFRVPQRNRHGKRRLFGRIVRFVCDKALFLHFKKIRSGTVVLRALVAGTSPSKLDLIDIQRNPRIS</sequence>
<dbReference type="AlphaFoldDB" id="A0A4U5LYV2"/>
<reference evidence="2 3" key="1">
    <citation type="journal article" date="2015" name="Genome Biol.">
        <title>Comparative genomics of Steinernema reveals deeply conserved gene regulatory networks.</title>
        <authorList>
            <person name="Dillman A.R."/>
            <person name="Macchietto M."/>
            <person name="Porter C.F."/>
            <person name="Rogers A."/>
            <person name="Williams B."/>
            <person name="Antoshechkin I."/>
            <person name="Lee M.M."/>
            <person name="Goodwin Z."/>
            <person name="Lu X."/>
            <person name="Lewis E.E."/>
            <person name="Goodrich-Blair H."/>
            <person name="Stock S.P."/>
            <person name="Adams B.J."/>
            <person name="Sternberg P.W."/>
            <person name="Mortazavi A."/>
        </authorList>
    </citation>
    <scope>NUCLEOTIDE SEQUENCE [LARGE SCALE GENOMIC DNA]</scope>
    <source>
        <strain evidence="2 3">ALL</strain>
    </source>
</reference>
<organism evidence="2 3">
    <name type="scientific">Steinernema carpocapsae</name>
    <name type="common">Entomopathogenic nematode</name>
    <dbReference type="NCBI Taxonomy" id="34508"/>
    <lineage>
        <taxon>Eukaryota</taxon>
        <taxon>Metazoa</taxon>
        <taxon>Ecdysozoa</taxon>
        <taxon>Nematoda</taxon>
        <taxon>Chromadorea</taxon>
        <taxon>Rhabditida</taxon>
        <taxon>Tylenchina</taxon>
        <taxon>Panagrolaimomorpha</taxon>
        <taxon>Strongyloidoidea</taxon>
        <taxon>Steinernematidae</taxon>
        <taxon>Steinernema</taxon>
    </lineage>
</organism>
<evidence type="ECO:0000313" key="2">
    <source>
        <dbReference type="EMBL" id="TKR61488.1"/>
    </source>
</evidence>
<feature type="signal peptide" evidence="1">
    <location>
        <begin position="1"/>
        <end position="21"/>
    </location>
</feature>
<dbReference type="Proteomes" id="UP000298663">
    <property type="component" value="Unassembled WGS sequence"/>
</dbReference>
<gene>
    <name evidence="2" type="ORF">L596_028592</name>
</gene>
<proteinExistence type="predicted"/>
<feature type="chain" id="PRO_5020375950" description="Secreted protein" evidence="1">
    <location>
        <begin position="22"/>
        <end position="90"/>
    </location>
</feature>
<keyword evidence="1" id="KW-0732">Signal</keyword>
<evidence type="ECO:0000313" key="3">
    <source>
        <dbReference type="Proteomes" id="UP000298663"/>
    </source>
</evidence>
<evidence type="ECO:0000256" key="1">
    <source>
        <dbReference type="SAM" id="SignalP"/>
    </source>
</evidence>
<comment type="caution">
    <text evidence="2">The sequence shown here is derived from an EMBL/GenBank/DDBJ whole genome shotgun (WGS) entry which is preliminary data.</text>
</comment>
<dbReference type="EMBL" id="AZBU02000011">
    <property type="protein sequence ID" value="TKR61488.1"/>
    <property type="molecule type" value="Genomic_DNA"/>
</dbReference>
<accession>A0A4U5LYV2</accession>
<protein>
    <recommendedName>
        <fullName evidence="4">Secreted protein</fullName>
    </recommendedName>
</protein>
<evidence type="ECO:0008006" key="4">
    <source>
        <dbReference type="Google" id="ProtNLM"/>
    </source>
</evidence>